<dbReference type="InterPro" id="IPR008271">
    <property type="entry name" value="Ser/Thr_kinase_AS"/>
</dbReference>
<evidence type="ECO:0000259" key="7">
    <source>
        <dbReference type="PROSITE" id="PS50011"/>
    </source>
</evidence>
<dbReference type="GO" id="GO:0005829">
    <property type="term" value="C:cytosol"/>
    <property type="evidence" value="ECO:0007669"/>
    <property type="project" value="TreeGrafter"/>
</dbReference>
<dbReference type="PROSITE" id="PS50011">
    <property type="entry name" value="PROTEIN_KINASE_DOM"/>
    <property type="match status" value="1"/>
</dbReference>
<evidence type="ECO:0000313" key="9">
    <source>
        <dbReference type="Proteomes" id="UP000008983"/>
    </source>
</evidence>
<evidence type="ECO:0000256" key="1">
    <source>
        <dbReference type="ARBA" id="ARBA00011245"/>
    </source>
</evidence>
<dbReference type="STRING" id="857967.G0QXC1"/>
<dbReference type="eggNOG" id="KOG0583">
    <property type="taxonomic scope" value="Eukaryota"/>
</dbReference>
<dbReference type="GO" id="GO:0016020">
    <property type="term" value="C:membrane"/>
    <property type="evidence" value="ECO:0007669"/>
    <property type="project" value="TreeGrafter"/>
</dbReference>
<dbReference type="SMART" id="SM00220">
    <property type="entry name" value="S_TKc"/>
    <property type="match status" value="1"/>
</dbReference>
<dbReference type="GO" id="GO:0005524">
    <property type="term" value="F:ATP binding"/>
    <property type="evidence" value="ECO:0007669"/>
    <property type="project" value="UniProtKB-UniRule"/>
</dbReference>
<dbReference type="InterPro" id="IPR017441">
    <property type="entry name" value="Protein_kinase_ATP_BS"/>
</dbReference>
<evidence type="ECO:0000313" key="8">
    <source>
        <dbReference type="EMBL" id="EGR30134.1"/>
    </source>
</evidence>
<dbReference type="PROSITE" id="PS00108">
    <property type="entry name" value="PROTEIN_KINASE_ST"/>
    <property type="match status" value="1"/>
</dbReference>
<organism evidence="8 9">
    <name type="scientific">Ichthyophthirius multifiliis</name>
    <name type="common">White spot disease agent</name>
    <name type="synonym">Ich</name>
    <dbReference type="NCBI Taxonomy" id="5932"/>
    <lineage>
        <taxon>Eukaryota</taxon>
        <taxon>Sar</taxon>
        <taxon>Alveolata</taxon>
        <taxon>Ciliophora</taxon>
        <taxon>Intramacronucleata</taxon>
        <taxon>Oligohymenophorea</taxon>
        <taxon>Hymenostomatida</taxon>
        <taxon>Ophryoglenina</taxon>
        <taxon>Ichthyophthirius</taxon>
    </lineage>
</organism>
<dbReference type="AlphaFoldDB" id="G0QXC1"/>
<accession>G0QXC1</accession>
<dbReference type="InParanoid" id="G0QXC1"/>
<dbReference type="GeneID" id="14906249"/>
<dbReference type="OrthoDB" id="20524at2759"/>
<feature type="domain" description="Protein kinase" evidence="7">
    <location>
        <begin position="15"/>
        <end position="278"/>
    </location>
</feature>
<dbReference type="GO" id="GO:0004683">
    <property type="term" value="F:calcium/calmodulin-dependent protein kinase activity"/>
    <property type="evidence" value="ECO:0007669"/>
    <property type="project" value="UniProtKB-EC"/>
</dbReference>
<dbReference type="InterPro" id="IPR000719">
    <property type="entry name" value="Prot_kinase_dom"/>
</dbReference>
<dbReference type="EMBL" id="GL984056">
    <property type="protein sequence ID" value="EGR30134.1"/>
    <property type="molecule type" value="Genomic_DNA"/>
</dbReference>
<dbReference type="GO" id="GO:0010506">
    <property type="term" value="P:regulation of autophagy"/>
    <property type="evidence" value="ECO:0007669"/>
    <property type="project" value="InterPro"/>
</dbReference>
<dbReference type="Proteomes" id="UP000008983">
    <property type="component" value="Unassembled WGS sequence"/>
</dbReference>
<dbReference type="InterPro" id="IPR045269">
    <property type="entry name" value="Atg1-like"/>
</dbReference>
<dbReference type="PANTHER" id="PTHR24348:SF22">
    <property type="entry name" value="NON-SPECIFIC SERINE_THREONINE PROTEIN KINASE"/>
    <property type="match status" value="1"/>
</dbReference>
<dbReference type="GO" id="GO:0000045">
    <property type="term" value="P:autophagosome assembly"/>
    <property type="evidence" value="ECO:0007669"/>
    <property type="project" value="TreeGrafter"/>
</dbReference>
<feature type="binding site" evidence="6">
    <location>
        <position position="45"/>
    </location>
    <ligand>
        <name>ATP</name>
        <dbReference type="ChEBI" id="CHEBI:30616"/>
    </ligand>
</feature>
<reference evidence="8 9" key="1">
    <citation type="submission" date="2011-07" db="EMBL/GenBank/DDBJ databases">
        <authorList>
            <person name="Coyne R."/>
            <person name="Brami D."/>
            <person name="Johnson J."/>
            <person name="Hostetler J."/>
            <person name="Hannick L."/>
            <person name="Clark T."/>
            <person name="Cassidy-Hanley D."/>
            <person name="Inman J."/>
        </authorList>
    </citation>
    <scope>NUCLEOTIDE SEQUENCE [LARGE SCALE GENOMIC DNA]</scope>
    <source>
        <strain evidence="8 9">G5</strain>
    </source>
</reference>
<proteinExistence type="predicted"/>
<dbReference type="GO" id="GO:0005776">
    <property type="term" value="C:autophagosome"/>
    <property type="evidence" value="ECO:0007669"/>
    <property type="project" value="TreeGrafter"/>
</dbReference>
<keyword evidence="5 6" id="KW-0067">ATP-binding</keyword>
<gene>
    <name evidence="8" type="ORF">IMG5_140860</name>
</gene>
<keyword evidence="9" id="KW-1185">Reference proteome</keyword>
<keyword evidence="3 6" id="KW-0547">Nucleotide-binding</keyword>
<dbReference type="RefSeq" id="XP_004031370.1">
    <property type="nucleotide sequence ID" value="XM_004031322.1"/>
</dbReference>
<dbReference type="Pfam" id="PF00069">
    <property type="entry name" value="Pkinase"/>
    <property type="match status" value="1"/>
</dbReference>
<dbReference type="OMA" id="MSEPHAQ"/>
<dbReference type="PANTHER" id="PTHR24348">
    <property type="entry name" value="SERINE/THREONINE-PROTEIN KINASE UNC-51-RELATED"/>
    <property type="match status" value="1"/>
</dbReference>
<keyword evidence="2 8" id="KW-0808">Transferase</keyword>
<evidence type="ECO:0000256" key="5">
    <source>
        <dbReference type="ARBA" id="ARBA00022840"/>
    </source>
</evidence>
<dbReference type="EC" id="2.7.11.17" evidence="8"/>
<sequence>MNSKKQMKQVGQYIIYLEKKLGEGQYGKVYAASDLKDETKQYAVKVIPSTIFQSNIVNSQMLQKEIEVLKKLKHPNIACLIEISQSTNNLYLFLDYCNGGDLNEYILSKELQRLSESESMEFFQQIVNGYQFLYSQKIIHRDLKPENLMLHNGKIKIGDFGFGRFIEGEMDSEQRMSIKCTPIYASPQLLNKQSYSSKCDIWSTGCILYKMLYGQYPFIARDLPSLISIIKQKVVREEFQFPLEPQISEEVKNVIVRMLKYEEQDRISWDEIFKHPILQKKYNILSTQEILEENDKNNPIFQSIIQNRQHVMDNVVTDYAKNFLKQPNQEMQKYFQKPAPLQEEENKKNTPKNYLTQDKNLFPISSPRPKAETFEEHSEDMQFRQSLQKFQQVDLDNQKITRVDKMILFLRNQALFADVTMQLIFVSRNKFGLPNLLFYEIIYCLTGYYSFNLDLLKMMLQQKVPVRIVKQDDFDIYVKSTQFSKTKQKIEKDAQTANDFFSTLSKGILKEIQKLGQADVQNQDLRDFENFIKNQTANYNEYKLRVQNKIKQFFLYVSPALFKNDINSLKGIRGLQIFFKLDQYMPIQNFYKFDFRQFYDVEMNNLTSDQLYQKILTECIF</sequence>
<evidence type="ECO:0000256" key="3">
    <source>
        <dbReference type="ARBA" id="ARBA00022741"/>
    </source>
</evidence>
<evidence type="ECO:0000256" key="2">
    <source>
        <dbReference type="ARBA" id="ARBA00022679"/>
    </source>
</evidence>
<dbReference type="FunFam" id="1.10.510.10:FF:000571">
    <property type="entry name" value="Maternal embryonic leucine zipper kinase"/>
    <property type="match status" value="1"/>
</dbReference>
<dbReference type="InterPro" id="IPR011009">
    <property type="entry name" value="Kinase-like_dom_sf"/>
</dbReference>
<evidence type="ECO:0000256" key="6">
    <source>
        <dbReference type="PROSITE-ProRule" id="PRU10141"/>
    </source>
</evidence>
<name>G0QXC1_ICHMU</name>
<dbReference type="PROSITE" id="PS00107">
    <property type="entry name" value="PROTEIN_KINASE_ATP"/>
    <property type="match status" value="1"/>
</dbReference>
<evidence type="ECO:0000256" key="4">
    <source>
        <dbReference type="ARBA" id="ARBA00022777"/>
    </source>
</evidence>
<comment type="subunit">
    <text evidence="1">Monomer.</text>
</comment>
<keyword evidence="4 8" id="KW-0418">Kinase</keyword>
<dbReference type="GO" id="GO:0000407">
    <property type="term" value="C:phagophore assembly site"/>
    <property type="evidence" value="ECO:0007669"/>
    <property type="project" value="TreeGrafter"/>
</dbReference>
<protein>
    <submittedName>
        <fullName evidence="8">Protein kinase domain protein</fullName>
        <ecNumber evidence="8">2.7.11.17</ecNumber>
    </submittedName>
</protein>
<dbReference type="Gene3D" id="1.10.510.10">
    <property type="entry name" value="Transferase(Phosphotransferase) domain 1"/>
    <property type="match status" value="1"/>
</dbReference>
<dbReference type="SUPFAM" id="SSF56112">
    <property type="entry name" value="Protein kinase-like (PK-like)"/>
    <property type="match status" value="1"/>
</dbReference>